<keyword evidence="1" id="KW-0812">Transmembrane</keyword>
<keyword evidence="3" id="KW-1185">Reference proteome</keyword>
<evidence type="ECO:0000313" key="2">
    <source>
        <dbReference type="EMBL" id="MCH6166792.1"/>
    </source>
</evidence>
<feature type="transmembrane region" description="Helical" evidence="1">
    <location>
        <begin position="122"/>
        <end position="143"/>
    </location>
</feature>
<evidence type="ECO:0000256" key="1">
    <source>
        <dbReference type="SAM" id="Phobius"/>
    </source>
</evidence>
<organism evidence="2 3">
    <name type="scientific">Pseudonocardia alaniniphila</name>
    <dbReference type="NCBI Taxonomy" id="75291"/>
    <lineage>
        <taxon>Bacteria</taxon>
        <taxon>Bacillati</taxon>
        <taxon>Actinomycetota</taxon>
        <taxon>Actinomycetes</taxon>
        <taxon>Pseudonocardiales</taxon>
        <taxon>Pseudonocardiaceae</taxon>
        <taxon>Pseudonocardia</taxon>
    </lineage>
</organism>
<name>A0ABS9TE42_9PSEU</name>
<keyword evidence="1" id="KW-0472">Membrane</keyword>
<feature type="transmembrane region" description="Helical" evidence="1">
    <location>
        <begin position="149"/>
        <end position="168"/>
    </location>
</feature>
<feature type="transmembrane region" description="Helical" evidence="1">
    <location>
        <begin position="95"/>
        <end position="115"/>
    </location>
</feature>
<dbReference type="RefSeq" id="WP_241036828.1">
    <property type="nucleotide sequence ID" value="NZ_BAAAJF010000036.1"/>
</dbReference>
<reference evidence="2 3" key="1">
    <citation type="submission" date="2022-03" db="EMBL/GenBank/DDBJ databases">
        <title>Pseudonocardia alaer sp. nov., a novel actinomycete isolated from reed forest soil.</title>
        <authorList>
            <person name="Wang L."/>
        </authorList>
    </citation>
    <scope>NUCLEOTIDE SEQUENCE [LARGE SCALE GENOMIC DNA]</scope>
    <source>
        <strain evidence="2 3">Y-16303</strain>
    </source>
</reference>
<dbReference type="Proteomes" id="UP001299970">
    <property type="component" value="Unassembled WGS sequence"/>
</dbReference>
<accession>A0ABS9TE42</accession>
<keyword evidence="1" id="KW-1133">Transmembrane helix</keyword>
<feature type="transmembrane region" description="Helical" evidence="1">
    <location>
        <begin position="7"/>
        <end position="26"/>
    </location>
</feature>
<sequence>MTANRLGLLIGAVFGTIYVVVNAGTLGSPVGLVLQVVGVAALVGLLVVMFRSRPASSPTTARNAVAFSRWYWVVVAAEVVAFFAGTAVLRGPLDLPLAVLPWITFVVGVHFLGLAKVWRAPSLVWVGAGLAACGVLGLLVAVIGAGEAVVAVVAGVAPGLLLLGGSWWGTVRGAREPAATAE</sequence>
<proteinExistence type="predicted"/>
<evidence type="ECO:0000313" key="3">
    <source>
        <dbReference type="Proteomes" id="UP001299970"/>
    </source>
</evidence>
<feature type="transmembrane region" description="Helical" evidence="1">
    <location>
        <begin position="32"/>
        <end position="50"/>
    </location>
</feature>
<comment type="caution">
    <text evidence="2">The sequence shown here is derived from an EMBL/GenBank/DDBJ whole genome shotgun (WGS) entry which is preliminary data.</text>
</comment>
<gene>
    <name evidence="2" type="ORF">MMF94_13975</name>
</gene>
<feature type="transmembrane region" description="Helical" evidence="1">
    <location>
        <begin position="70"/>
        <end position="89"/>
    </location>
</feature>
<protein>
    <submittedName>
        <fullName evidence="2">Uncharacterized protein</fullName>
    </submittedName>
</protein>
<dbReference type="EMBL" id="JAKXMK010000011">
    <property type="protein sequence ID" value="MCH6166792.1"/>
    <property type="molecule type" value="Genomic_DNA"/>
</dbReference>